<dbReference type="InterPro" id="IPR049398">
    <property type="entry name" value="ETF-QO/FixC_UQ-bd"/>
</dbReference>
<dbReference type="GO" id="GO:0004174">
    <property type="term" value="F:electron-transferring-flavoprotein dehydrogenase activity"/>
    <property type="evidence" value="ECO:0007669"/>
    <property type="project" value="UniProtKB-EC"/>
</dbReference>
<keyword evidence="17" id="KW-0496">Mitochondrion</keyword>
<dbReference type="PANTHER" id="PTHR10617">
    <property type="entry name" value="ELECTRON TRANSFER FLAVOPROTEIN-UBIQUINONE OXIDOREDUCTASE"/>
    <property type="match status" value="1"/>
</dbReference>
<evidence type="ECO:0000256" key="13">
    <source>
        <dbReference type="ARBA" id="ARBA00023002"/>
    </source>
</evidence>
<dbReference type="FunFam" id="3.30.70.20:FF:000015">
    <property type="entry name" value="Electron transfer flavoprotein-ubiquinone oxidoreductase"/>
    <property type="match status" value="1"/>
</dbReference>
<keyword evidence="7" id="KW-0285">Flavoprotein</keyword>
<dbReference type="Gene3D" id="3.30.9.90">
    <property type="match status" value="1"/>
</dbReference>
<evidence type="ECO:0000256" key="2">
    <source>
        <dbReference type="ARBA" id="ARBA00001974"/>
    </source>
</evidence>
<keyword evidence="10" id="KW-0274">FAD</keyword>
<evidence type="ECO:0000256" key="6">
    <source>
        <dbReference type="ARBA" id="ARBA00022448"/>
    </source>
</evidence>
<dbReference type="AlphaFoldDB" id="A0A381SPN2"/>
<evidence type="ECO:0000259" key="20">
    <source>
        <dbReference type="PROSITE" id="PS51379"/>
    </source>
</evidence>
<accession>A0A381SPN2</accession>
<evidence type="ECO:0000256" key="5">
    <source>
        <dbReference type="ARBA" id="ARBA00012696"/>
    </source>
</evidence>
<sequence length="535" mass="58185">MSAAIRLATRHERDGGQPLSVAVLEKSRQAGSHALSGAVLDTSGLDELLPDWKTRGAPVETQVRHDETYYLTERLRFPIPAFLTPFNNRGAYVISLNKFVRWLSEQAESAGVDIFTGFAGTEVLYEGDRVVGVRTGDRGLDKRGGRKGTFEPGVDIKARVTVFADGVRGNLTKTLISKLGLEGPAPQTYALGIKELWEVPADRVTAGTVMHTMGYPLRAEEFGGGFVYALPEGRLAVGFVVGLGYRDPLFDPHMAFQRFKQHPLVSSLLAGGEMVRYGAKALPEGGWYAMPRCQADGALIVGDAAGFLNSMRLKGIHLAMKSGIYAADAAFEAVRAGDVSAAVLSKFEKLVSAGSVRRELYPVRNVHQAFETGLFAGLAFTGLSMLTGGAVPRGRIKSGSDHERLVELRQYHSTRSVDPAEASDAVKPDRKLTFDKLTNVHYSGTRHDEDQPVHLLVQDTDVCRTTCREQYGNPCVRFCPASVYEMVDDGTETGSRLQINASNCVHCKTCDIIDPFQIIDWVPPEGGGGPEYEGM</sequence>
<dbReference type="EMBL" id="UINC01003321">
    <property type="protein sequence ID" value="SVA05281.1"/>
    <property type="molecule type" value="Genomic_DNA"/>
</dbReference>
<dbReference type="InterPro" id="IPR017896">
    <property type="entry name" value="4Fe4S_Fe-S-bd"/>
</dbReference>
<evidence type="ECO:0000313" key="21">
    <source>
        <dbReference type="EMBL" id="SVA05281.1"/>
    </source>
</evidence>
<dbReference type="GO" id="GO:0051536">
    <property type="term" value="F:iron-sulfur cluster binding"/>
    <property type="evidence" value="ECO:0007669"/>
    <property type="project" value="UniProtKB-KW"/>
</dbReference>
<proteinExistence type="predicted"/>
<evidence type="ECO:0000256" key="15">
    <source>
        <dbReference type="ARBA" id="ARBA00023014"/>
    </source>
</evidence>
<dbReference type="GO" id="GO:0046872">
    <property type="term" value="F:metal ion binding"/>
    <property type="evidence" value="ECO:0007669"/>
    <property type="project" value="UniProtKB-KW"/>
</dbReference>
<keyword evidence="18" id="KW-0472">Membrane</keyword>
<dbReference type="PANTHER" id="PTHR10617:SF107">
    <property type="entry name" value="ELECTRON TRANSFER FLAVOPROTEIN-UBIQUINONE OXIDOREDUCTASE, MITOCHONDRIAL"/>
    <property type="match status" value="1"/>
</dbReference>
<evidence type="ECO:0000256" key="18">
    <source>
        <dbReference type="ARBA" id="ARBA00023136"/>
    </source>
</evidence>
<feature type="domain" description="4Fe-4S ferredoxin-type" evidence="20">
    <location>
        <begin position="495"/>
        <end position="524"/>
    </location>
</feature>
<dbReference type="Gene3D" id="3.50.50.60">
    <property type="entry name" value="FAD/NAD(P)-binding domain"/>
    <property type="match status" value="1"/>
</dbReference>
<evidence type="ECO:0000256" key="19">
    <source>
        <dbReference type="ARBA" id="ARBA00032754"/>
    </source>
</evidence>
<dbReference type="Gene3D" id="3.30.70.20">
    <property type="match status" value="1"/>
</dbReference>
<dbReference type="InterPro" id="IPR036188">
    <property type="entry name" value="FAD/NAD-bd_sf"/>
</dbReference>
<evidence type="ECO:0000256" key="17">
    <source>
        <dbReference type="ARBA" id="ARBA00023128"/>
    </source>
</evidence>
<dbReference type="EC" id="1.5.5.1" evidence="5"/>
<keyword evidence="8" id="KW-0479">Metal-binding</keyword>
<dbReference type="InterPro" id="IPR040156">
    <property type="entry name" value="ETF-QO"/>
</dbReference>
<evidence type="ECO:0000256" key="1">
    <source>
        <dbReference type="ARBA" id="ARBA00001966"/>
    </source>
</evidence>
<comment type="subcellular location">
    <subcellularLocation>
        <location evidence="4">Mitochondrion inner membrane</location>
    </subcellularLocation>
</comment>
<dbReference type="Pfam" id="PF21162">
    <property type="entry name" value="ETFQO_UQ-bd"/>
    <property type="match status" value="1"/>
</dbReference>
<keyword evidence="12" id="KW-0249">Electron transport</keyword>
<keyword evidence="11" id="KW-0809">Transit peptide</keyword>
<dbReference type="SUPFAM" id="SSF54373">
    <property type="entry name" value="FAD-linked reductases, C-terminal domain"/>
    <property type="match status" value="1"/>
</dbReference>
<keyword evidence="15" id="KW-0411">Iron-sulfur</keyword>
<evidence type="ECO:0000256" key="9">
    <source>
        <dbReference type="ARBA" id="ARBA00022792"/>
    </source>
</evidence>
<evidence type="ECO:0000256" key="12">
    <source>
        <dbReference type="ARBA" id="ARBA00022982"/>
    </source>
</evidence>
<evidence type="ECO:0000256" key="8">
    <source>
        <dbReference type="ARBA" id="ARBA00022723"/>
    </source>
</evidence>
<evidence type="ECO:0000256" key="7">
    <source>
        <dbReference type="ARBA" id="ARBA00022630"/>
    </source>
</evidence>
<comment type="cofactor">
    <cofactor evidence="1">
        <name>[4Fe-4S] cluster</name>
        <dbReference type="ChEBI" id="CHEBI:49883"/>
    </cofactor>
</comment>
<evidence type="ECO:0000256" key="3">
    <source>
        <dbReference type="ARBA" id="ARBA00002819"/>
    </source>
</evidence>
<keyword evidence="14" id="KW-0408">Iron</keyword>
<keyword evidence="13" id="KW-0560">Oxidoreductase</keyword>
<comment type="cofactor">
    <cofactor evidence="2">
        <name>FAD</name>
        <dbReference type="ChEBI" id="CHEBI:57692"/>
    </cofactor>
</comment>
<dbReference type="InterPro" id="IPR007859">
    <property type="entry name" value="ETF-QO/FixX_C"/>
</dbReference>
<evidence type="ECO:0000256" key="4">
    <source>
        <dbReference type="ARBA" id="ARBA00004273"/>
    </source>
</evidence>
<evidence type="ECO:0000256" key="10">
    <source>
        <dbReference type="ARBA" id="ARBA00022827"/>
    </source>
</evidence>
<keyword evidence="16" id="KW-0830">Ubiquinone</keyword>
<dbReference type="PROSITE" id="PS51379">
    <property type="entry name" value="4FE4S_FER_2"/>
    <property type="match status" value="1"/>
</dbReference>
<dbReference type="Pfam" id="PF05187">
    <property type="entry name" value="Fer4_ETF_QO"/>
    <property type="match status" value="1"/>
</dbReference>
<organism evidence="21">
    <name type="scientific">marine metagenome</name>
    <dbReference type="NCBI Taxonomy" id="408172"/>
    <lineage>
        <taxon>unclassified sequences</taxon>
        <taxon>metagenomes</taxon>
        <taxon>ecological metagenomes</taxon>
    </lineage>
</organism>
<name>A0A381SPN2_9ZZZZ</name>
<dbReference type="SUPFAM" id="SSF54862">
    <property type="entry name" value="4Fe-4S ferredoxins"/>
    <property type="match status" value="1"/>
</dbReference>
<gene>
    <name evidence="21" type="ORF">METZ01_LOCUS58135</name>
</gene>
<evidence type="ECO:0000256" key="11">
    <source>
        <dbReference type="ARBA" id="ARBA00022946"/>
    </source>
</evidence>
<comment type="function">
    <text evidence="3">Accepts electrons from ETF and reduces ubiquinone.</text>
</comment>
<keyword evidence="6" id="KW-0813">Transport</keyword>
<protein>
    <recommendedName>
        <fullName evidence="5">electron-transferring-flavoprotein dehydrogenase</fullName>
        <ecNumber evidence="5">1.5.5.1</ecNumber>
    </recommendedName>
    <alternativeName>
        <fullName evidence="19">Electron-transferring-flavoprotein dehydrogenase</fullName>
    </alternativeName>
</protein>
<keyword evidence="9" id="KW-0999">Mitochondrion inner membrane</keyword>
<evidence type="ECO:0000256" key="16">
    <source>
        <dbReference type="ARBA" id="ARBA00023075"/>
    </source>
</evidence>
<dbReference type="GO" id="GO:0005743">
    <property type="term" value="C:mitochondrial inner membrane"/>
    <property type="evidence" value="ECO:0007669"/>
    <property type="project" value="UniProtKB-SubCell"/>
</dbReference>
<evidence type="ECO:0000256" key="14">
    <source>
        <dbReference type="ARBA" id="ARBA00023004"/>
    </source>
</evidence>
<reference evidence="21" key="1">
    <citation type="submission" date="2018-05" db="EMBL/GenBank/DDBJ databases">
        <authorList>
            <person name="Lanie J.A."/>
            <person name="Ng W.-L."/>
            <person name="Kazmierczak K.M."/>
            <person name="Andrzejewski T.M."/>
            <person name="Davidsen T.M."/>
            <person name="Wayne K.J."/>
            <person name="Tettelin H."/>
            <person name="Glass J.I."/>
            <person name="Rusch D."/>
            <person name="Podicherti R."/>
            <person name="Tsui H.-C.T."/>
            <person name="Winkler M.E."/>
        </authorList>
    </citation>
    <scope>NUCLEOTIDE SEQUENCE</scope>
</reference>
<dbReference type="SUPFAM" id="SSF51905">
    <property type="entry name" value="FAD/NAD(P)-binding domain"/>
    <property type="match status" value="1"/>
</dbReference>